<dbReference type="PANTHER" id="PTHR30203">
    <property type="entry name" value="OUTER MEMBRANE CATION EFFLUX PROTEIN"/>
    <property type="match status" value="1"/>
</dbReference>
<dbReference type="Pfam" id="PF02321">
    <property type="entry name" value="OEP"/>
    <property type="match status" value="2"/>
</dbReference>
<dbReference type="AlphaFoldDB" id="A0A1J5QF32"/>
<evidence type="ECO:0000313" key="1">
    <source>
        <dbReference type="EMBL" id="OIQ78599.1"/>
    </source>
</evidence>
<protein>
    <submittedName>
        <fullName evidence="1">Toluene efflux pump outer membrane protein TtgF</fullName>
    </submittedName>
</protein>
<dbReference type="Gene3D" id="1.20.1600.10">
    <property type="entry name" value="Outer membrane efflux proteins (OEP)"/>
    <property type="match status" value="1"/>
</dbReference>
<sequence>MTLMHPCRRAQSRWSRAVRPSRQSAIVTLGCLLGVWLAGLALPAHAAPLTLAEAEAQLARSNPGLAAAAQRVAALEHRAVAATQLPDPHLSLDAVNLPTNSFSLTQQGMTMLSVGVSQSFPPPGKLNLEGDKLQAQAADQHYSREAKRAELIFGLRQAWLSAVYARQAVKTVRRQEDLAHENERAAMAAYRAGTAPQSDVLRARLAAAELRNDRSVLAADEAAALARIAQYLGTDQTPDIDPDWPSLSGALTGSKDLPSTQPLLRMAQAKVQVAQADVQMAKKNFLPEITVGASYGKSFFPGSPNFFSAGVSMNLPIFSTHRLDQELDSARAQVMEARYNEQDQRLALLQQIRSAAAREHSLQEKWTRMTAEMLPLARATFDSTLTAYTNGRASMGDVLKAQQAVFAIELQTLQDRRDLLATQAELDELTTPSEQQP</sequence>
<comment type="caution">
    <text evidence="1">The sequence shown here is derived from an EMBL/GenBank/DDBJ whole genome shotgun (WGS) entry which is preliminary data.</text>
</comment>
<dbReference type="EMBL" id="MLJW01001372">
    <property type="protein sequence ID" value="OIQ78599.1"/>
    <property type="molecule type" value="Genomic_DNA"/>
</dbReference>
<accession>A0A1J5QF32</accession>
<dbReference type="PANTHER" id="PTHR30203:SF24">
    <property type="entry name" value="BLR4935 PROTEIN"/>
    <property type="match status" value="1"/>
</dbReference>
<dbReference type="SUPFAM" id="SSF56954">
    <property type="entry name" value="Outer membrane efflux proteins (OEP)"/>
    <property type="match status" value="1"/>
</dbReference>
<dbReference type="InterPro" id="IPR003423">
    <property type="entry name" value="OMP_efflux"/>
</dbReference>
<proteinExistence type="predicted"/>
<reference evidence="1" key="1">
    <citation type="submission" date="2016-10" db="EMBL/GenBank/DDBJ databases">
        <title>Sequence of Gallionella enrichment culture.</title>
        <authorList>
            <person name="Poehlein A."/>
            <person name="Muehling M."/>
            <person name="Daniel R."/>
        </authorList>
    </citation>
    <scope>NUCLEOTIDE SEQUENCE</scope>
</reference>
<gene>
    <name evidence="1" type="primary">ttgF_3</name>
    <name evidence="1" type="ORF">GALL_396960</name>
</gene>
<dbReference type="InterPro" id="IPR010131">
    <property type="entry name" value="MdtP/NodT-like"/>
</dbReference>
<name>A0A1J5QF32_9ZZZZ</name>
<dbReference type="GO" id="GO:0015562">
    <property type="term" value="F:efflux transmembrane transporter activity"/>
    <property type="evidence" value="ECO:0007669"/>
    <property type="project" value="InterPro"/>
</dbReference>
<organism evidence="1">
    <name type="scientific">mine drainage metagenome</name>
    <dbReference type="NCBI Taxonomy" id="410659"/>
    <lineage>
        <taxon>unclassified sequences</taxon>
        <taxon>metagenomes</taxon>
        <taxon>ecological metagenomes</taxon>
    </lineage>
</organism>